<dbReference type="Gene3D" id="3.90.1150.10">
    <property type="entry name" value="Aspartate Aminotransferase, domain 1"/>
    <property type="match status" value="1"/>
</dbReference>
<comment type="similarity">
    <text evidence="1">Belongs to the class-III pyridoxal-phosphate-dependent aminotransferase family.</text>
</comment>
<dbReference type="SUPFAM" id="SSF53383">
    <property type="entry name" value="PLP-dependent transferases"/>
    <property type="match status" value="1"/>
</dbReference>
<dbReference type="InterPro" id="IPR015422">
    <property type="entry name" value="PyrdxlP-dep_Trfase_small"/>
</dbReference>
<dbReference type="Gene3D" id="3.40.640.10">
    <property type="entry name" value="Type I PLP-dependent aspartate aminotransferase-like (Major domain)"/>
    <property type="match status" value="1"/>
</dbReference>
<dbReference type="Pfam" id="PF00202">
    <property type="entry name" value="Aminotran_3"/>
    <property type="match status" value="1"/>
</dbReference>
<dbReference type="PANTHER" id="PTHR45688:SF13">
    <property type="entry name" value="ALANINE--GLYOXYLATE AMINOTRANSFERASE 2-LIKE"/>
    <property type="match status" value="1"/>
</dbReference>
<gene>
    <name evidence="3" type="ORF">MNOR_LOCUS25560</name>
</gene>
<dbReference type="InterPro" id="IPR005814">
    <property type="entry name" value="Aminotrans_3"/>
</dbReference>
<dbReference type="InterPro" id="IPR015421">
    <property type="entry name" value="PyrdxlP-dep_Trfase_major"/>
</dbReference>
<dbReference type="InterPro" id="IPR015424">
    <property type="entry name" value="PyrdxlP-dep_Trfase"/>
</dbReference>
<reference evidence="3 4" key="1">
    <citation type="submission" date="2024-05" db="EMBL/GenBank/DDBJ databases">
        <authorList>
            <person name="Wallberg A."/>
        </authorList>
    </citation>
    <scope>NUCLEOTIDE SEQUENCE [LARGE SCALE GENOMIC DNA]</scope>
</reference>
<dbReference type="EMBL" id="CAXKWB010024568">
    <property type="protein sequence ID" value="CAL4126378.1"/>
    <property type="molecule type" value="Genomic_DNA"/>
</dbReference>
<keyword evidence="2" id="KW-0663">Pyridoxal phosphate</keyword>
<keyword evidence="4" id="KW-1185">Reference proteome</keyword>
<sequence length="291" mass="32533">MLQPPMLRSPHELKRSVTSYKDLFHIFRSCSMHFQAAPLKIVKAQKQYMTDHIGIQYLDCVSNVSHVGHCHPQVLSAAQNQMGRLVAAQGFLNDALTKYVKQLVDTLPDSLSICFLVNSGSEANDLALRLARAHTKHHDIAVFDDAYHGNLGNLIDISPKMFKKMPHGKKEFVHILPLPDIFKGKHRDHDGSPGQKYIQDAENVLRKIALDNRNLAAFISEPIGVNCGVIIPPKNYYKDIYSIVREMGGICIADEVQTGLGRTGEHLWAFQSQNPEPKIKDLSGPLRNKGP</sequence>
<name>A0AAV2RL95_MEGNR</name>
<dbReference type="GO" id="GO:0005739">
    <property type="term" value="C:mitochondrion"/>
    <property type="evidence" value="ECO:0007669"/>
    <property type="project" value="TreeGrafter"/>
</dbReference>
<dbReference type="PANTHER" id="PTHR45688">
    <property type="match status" value="1"/>
</dbReference>
<evidence type="ECO:0000313" key="3">
    <source>
        <dbReference type="EMBL" id="CAL4126378.1"/>
    </source>
</evidence>
<feature type="non-terminal residue" evidence="3">
    <location>
        <position position="291"/>
    </location>
</feature>
<dbReference type="AlphaFoldDB" id="A0AAV2RL95"/>
<dbReference type="Proteomes" id="UP001497623">
    <property type="component" value="Unassembled WGS sequence"/>
</dbReference>
<comment type="caution">
    <text evidence="3">The sequence shown here is derived from an EMBL/GenBank/DDBJ whole genome shotgun (WGS) entry which is preliminary data.</text>
</comment>
<organism evidence="3 4">
    <name type="scientific">Meganyctiphanes norvegica</name>
    <name type="common">Northern krill</name>
    <name type="synonym">Thysanopoda norvegica</name>
    <dbReference type="NCBI Taxonomy" id="48144"/>
    <lineage>
        <taxon>Eukaryota</taxon>
        <taxon>Metazoa</taxon>
        <taxon>Ecdysozoa</taxon>
        <taxon>Arthropoda</taxon>
        <taxon>Crustacea</taxon>
        <taxon>Multicrustacea</taxon>
        <taxon>Malacostraca</taxon>
        <taxon>Eumalacostraca</taxon>
        <taxon>Eucarida</taxon>
        <taxon>Euphausiacea</taxon>
        <taxon>Euphausiidae</taxon>
        <taxon>Meganyctiphanes</taxon>
    </lineage>
</organism>
<proteinExistence type="inferred from homology"/>
<evidence type="ECO:0000256" key="1">
    <source>
        <dbReference type="ARBA" id="ARBA00008954"/>
    </source>
</evidence>
<dbReference type="GO" id="GO:0008483">
    <property type="term" value="F:transaminase activity"/>
    <property type="evidence" value="ECO:0007669"/>
    <property type="project" value="InterPro"/>
</dbReference>
<dbReference type="GO" id="GO:0030170">
    <property type="term" value="F:pyridoxal phosphate binding"/>
    <property type="evidence" value="ECO:0007669"/>
    <property type="project" value="InterPro"/>
</dbReference>
<evidence type="ECO:0000256" key="2">
    <source>
        <dbReference type="ARBA" id="ARBA00022898"/>
    </source>
</evidence>
<evidence type="ECO:0000313" key="4">
    <source>
        <dbReference type="Proteomes" id="UP001497623"/>
    </source>
</evidence>
<accession>A0AAV2RL95</accession>
<protein>
    <submittedName>
        <fullName evidence="3">Uncharacterized protein</fullName>
    </submittedName>
</protein>